<evidence type="ECO:0000256" key="9">
    <source>
        <dbReference type="ARBA" id="ARBA00023136"/>
    </source>
</evidence>
<keyword evidence="8" id="KW-0503">Monooxygenase</keyword>
<dbReference type="Pfam" id="PF00067">
    <property type="entry name" value="p450"/>
    <property type="match status" value="1"/>
</dbReference>
<evidence type="ECO:0008006" key="13">
    <source>
        <dbReference type="Google" id="ProtNLM"/>
    </source>
</evidence>
<dbReference type="InterPro" id="IPR036396">
    <property type="entry name" value="Cyt_P450_sf"/>
</dbReference>
<dbReference type="InParanoid" id="A0A3Q7G3A8"/>
<accession>A0A3Q7G3A8</accession>
<evidence type="ECO:0000256" key="2">
    <source>
        <dbReference type="ARBA" id="ARBA00004370"/>
    </source>
</evidence>
<dbReference type="PRINTS" id="PR00463">
    <property type="entry name" value="EP450I"/>
</dbReference>
<protein>
    <recommendedName>
        <fullName evidence="13">Cytochrome P450</fullName>
    </recommendedName>
</protein>
<dbReference type="GO" id="GO:0016705">
    <property type="term" value="F:oxidoreductase activity, acting on paired donors, with incorporation or reduction of molecular oxygen"/>
    <property type="evidence" value="ECO:0007669"/>
    <property type="project" value="InterPro"/>
</dbReference>
<dbReference type="Gene3D" id="1.10.630.10">
    <property type="entry name" value="Cytochrome P450"/>
    <property type="match status" value="1"/>
</dbReference>
<dbReference type="GO" id="GO:0004497">
    <property type="term" value="F:monooxygenase activity"/>
    <property type="evidence" value="ECO:0007669"/>
    <property type="project" value="UniProtKB-KW"/>
</dbReference>
<dbReference type="PRINTS" id="PR00385">
    <property type="entry name" value="P450"/>
</dbReference>
<evidence type="ECO:0000313" key="12">
    <source>
        <dbReference type="Proteomes" id="UP000004994"/>
    </source>
</evidence>
<feature type="binding site" description="axial binding residue" evidence="10">
    <location>
        <position position="223"/>
    </location>
    <ligand>
        <name>heme</name>
        <dbReference type="ChEBI" id="CHEBI:30413"/>
    </ligand>
    <ligandPart>
        <name>Fe</name>
        <dbReference type="ChEBI" id="CHEBI:18248"/>
    </ligandPart>
</feature>
<dbReference type="OMA" id="KETMCIA"/>
<dbReference type="GO" id="GO:0020037">
    <property type="term" value="F:heme binding"/>
    <property type="evidence" value="ECO:0007669"/>
    <property type="project" value="InterPro"/>
</dbReference>
<proteinExistence type="inferred from homology"/>
<dbReference type="GO" id="GO:0016020">
    <property type="term" value="C:membrane"/>
    <property type="evidence" value="ECO:0007669"/>
    <property type="project" value="UniProtKB-SubCell"/>
</dbReference>
<dbReference type="SUPFAM" id="SSF48264">
    <property type="entry name" value="Cytochrome P450"/>
    <property type="match status" value="1"/>
</dbReference>
<comment type="cofactor">
    <cofactor evidence="1 10">
        <name>heme</name>
        <dbReference type="ChEBI" id="CHEBI:30413"/>
    </cofactor>
</comment>
<dbReference type="Gramene" id="Solyc04g049803.1.1">
    <property type="protein sequence ID" value="Solyc04g049803.1.1"/>
    <property type="gene ID" value="Solyc04g049803.1"/>
</dbReference>
<keyword evidence="6" id="KW-0560">Oxidoreductase</keyword>
<organism evidence="11">
    <name type="scientific">Solanum lycopersicum</name>
    <name type="common">Tomato</name>
    <name type="synonym">Lycopersicon esculentum</name>
    <dbReference type="NCBI Taxonomy" id="4081"/>
    <lineage>
        <taxon>Eukaryota</taxon>
        <taxon>Viridiplantae</taxon>
        <taxon>Streptophyta</taxon>
        <taxon>Embryophyta</taxon>
        <taxon>Tracheophyta</taxon>
        <taxon>Spermatophyta</taxon>
        <taxon>Magnoliopsida</taxon>
        <taxon>eudicotyledons</taxon>
        <taxon>Gunneridae</taxon>
        <taxon>Pentapetalae</taxon>
        <taxon>asterids</taxon>
        <taxon>lamiids</taxon>
        <taxon>Solanales</taxon>
        <taxon>Solanaceae</taxon>
        <taxon>Solanoideae</taxon>
        <taxon>Solaneae</taxon>
        <taxon>Solanum</taxon>
        <taxon>Solanum subgen. Lycopersicon</taxon>
    </lineage>
</organism>
<sequence>MSCLMIFGKKYMDEDLGLNELVKETMFIAARPNLGDYIPFLGVFDLQGLSRRMKELSKPFDEFLERVINEHLHKVNEQNQAKDIVDKLMGIMNSNEAVFEFNHHHVKAILLAIYYSNSTDTSSTTVEWILSEVLRHPDVMKKHQNDIERVMVIKEGFRLHLVAPLLIPHESVEDLINVWAIGRDPNVWPEPENFKLERFLECNIDLRGHDFQLLPFGSGRRSCPVMQLGLTIF</sequence>
<dbReference type="PANTHER" id="PTHR47943:SF7">
    <property type="entry name" value="CYTOCHROME P450"/>
    <property type="match status" value="1"/>
</dbReference>
<comment type="subcellular location">
    <subcellularLocation>
        <location evidence="2">Membrane</location>
    </subcellularLocation>
</comment>
<keyword evidence="5 10" id="KW-0479">Metal-binding</keyword>
<reference evidence="11" key="2">
    <citation type="submission" date="2019-01" db="UniProtKB">
        <authorList>
            <consortium name="EnsemblPlants"/>
        </authorList>
    </citation>
    <scope>IDENTIFICATION</scope>
    <source>
        <strain evidence="11">cv. Heinz 1706</strain>
    </source>
</reference>
<evidence type="ECO:0000256" key="1">
    <source>
        <dbReference type="ARBA" id="ARBA00001971"/>
    </source>
</evidence>
<dbReference type="InterPro" id="IPR001128">
    <property type="entry name" value="Cyt_P450"/>
</dbReference>
<evidence type="ECO:0000313" key="11">
    <source>
        <dbReference type="EnsemblPlants" id="Solyc04g049803.1.1"/>
    </source>
</evidence>
<dbReference type="GO" id="GO:0005506">
    <property type="term" value="F:iron ion binding"/>
    <property type="evidence" value="ECO:0007669"/>
    <property type="project" value="InterPro"/>
</dbReference>
<evidence type="ECO:0000256" key="8">
    <source>
        <dbReference type="ARBA" id="ARBA00023033"/>
    </source>
</evidence>
<evidence type="ECO:0000256" key="7">
    <source>
        <dbReference type="ARBA" id="ARBA00023004"/>
    </source>
</evidence>
<evidence type="ECO:0000256" key="6">
    <source>
        <dbReference type="ARBA" id="ARBA00023002"/>
    </source>
</evidence>
<dbReference type="EnsemblPlants" id="Solyc04g049803.1.1">
    <property type="protein sequence ID" value="Solyc04g049803.1.1"/>
    <property type="gene ID" value="Solyc04g049803.1"/>
</dbReference>
<evidence type="ECO:0000256" key="10">
    <source>
        <dbReference type="PIRSR" id="PIRSR602401-1"/>
    </source>
</evidence>
<dbReference type="InterPro" id="IPR002401">
    <property type="entry name" value="Cyt_P450_E_grp-I"/>
</dbReference>
<dbReference type="PANTHER" id="PTHR47943">
    <property type="entry name" value="CYTOCHROME P450 93A3-LIKE"/>
    <property type="match status" value="1"/>
</dbReference>
<dbReference type="AlphaFoldDB" id="A0A3Q7G3A8"/>
<keyword evidence="7 10" id="KW-0408">Iron</keyword>
<evidence type="ECO:0000256" key="5">
    <source>
        <dbReference type="ARBA" id="ARBA00022723"/>
    </source>
</evidence>
<comment type="similarity">
    <text evidence="3">Belongs to the cytochrome P450 family.</text>
</comment>
<keyword evidence="4 10" id="KW-0349">Heme</keyword>
<evidence type="ECO:0000256" key="3">
    <source>
        <dbReference type="ARBA" id="ARBA00010617"/>
    </source>
</evidence>
<keyword evidence="12" id="KW-1185">Reference proteome</keyword>
<keyword evidence="9" id="KW-0472">Membrane</keyword>
<evidence type="ECO:0000256" key="4">
    <source>
        <dbReference type="ARBA" id="ARBA00022617"/>
    </source>
</evidence>
<dbReference type="Proteomes" id="UP000004994">
    <property type="component" value="Chromosome 4"/>
</dbReference>
<name>A0A3Q7G3A8_SOLLC</name>
<reference evidence="11" key="1">
    <citation type="journal article" date="2012" name="Nature">
        <title>The tomato genome sequence provides insights into fleshy fruit evolution.</title>
        <authorList>
            <consortium name="Tomato Genome Consortium"/>
        </authorList>
    </citation>
    <scope>NUCLEOTIDE SEQUENCE [LARGE SCALE GENOMIC DNA]</scope>
    <source>
        <strain evidence="11">cv. Heinz 1706</strain>
    </source>
</reference>